<name>A0ACB8BZM1_9AGAM</name>
<gene>
    <name evidence="1" type="ORF">BV22DRAFT_1000099</name>
</gene>
<dbReference type="Proteomes" id="UP000790709">
    <property type="component" value="Unassembled WGS sequence"/>
</dbReference>
<protein>
    <submittedName>
        <fullName evidence="1">PR-1-like protein</fullName>
    </submittedName>
</protein>
<reference evidence="1" key="1">
    <citation type="journal article" date="2021" name="New Phytol.">
        <title>Evolutionary innovations through gain and loss of genes in the ectomycorrhizal Boletales.</title>
        <authorList>
            <person name="Wu G."/>
            <person name="Miyauchi S."/>
            <person name="Morin E."/>
            <person name="Kuo A."/>
            <person name="Drula E."/>
            <person name="Varga T."/>
            <person name="Kohler A."/>
            <person name="Feng B."/>
            <person name="Cao Y."/>
            <person name="Lipzen A."/>
            <person name="Daum C."/>
            <person name="Hundley H."/>
            <person name="Pangilinan J."/>
            <person name="Johnson J."/>
            <person name="Barry K."/>
            <person name="LaButti K."/>
            <person name="Ng V."/>
            <person name="Ahrendt S."/>
            <person name="Min B."/>
            <person name="Choi I.G."/>
            <person name="Park H."/>
            <person name="Plett J.M."/>
            <person name="Magnuson J."/>
            <person name="Spatafora J.W."/>
            <person name="Nagy L.G."/>
            <person name="Henrissat B."/>
            <person name="Grigoriev I.V."/>
            <person name="Yang Z.L."/>
            <person name="Xu J."/>
            <person name="Martin F.M."/>
        </authorList>
    </citation>
    <scope>NUCLEOTIDE SEQUENCE</scope>
    <source>
        <strain evidence="1">KUC20120723A-06</strain>
    </source>
</reference>
<evidence type="ECO:0000313" key="2">
    <source>
        <dbReference type="Proteomes" id="UP000790709"/>
    </source>
</evidence>
<sequence>MRVSLICSFLSFLFNLVTANSHRSLSTSRAHTVAPSTVYLHAHNVVRSTYYAAPLTWSTDLASKAQEWASACQFKHTGGTLGPYGENIAAGTGNFSIIHAVNMFIQDSVQLSSTNLEFTDFTQVIWQNTTQLGCASAQCEGIFDADYGEATMHVCLYDPVGNIVGELL</sequence>
<dbReference type="EMBL" id="MU266330">
    <property type="protein sequence ID" value="KAH7930665.1"/>
    <property type="molecule type" value="Genomic_DNA"/>
</dbReference>
<organism evidence="1 2">
    <name type="scientific">Leucogyrophana mollusca</name>
    <dbReference type="NCBI Taxonomy" id="85980"/>
    <lineage>
        <taxon>Eukaryota</taxon>
        <taxon>Fungi</taxon>
        <taxon>Dikarya</taxon>
        <taxon>Basidiomycota</taxon>
        <taxon>Agaricomycotina</taxon>
        <taxon>Agaricomycetes</taxon>
        <taxon>Agaricomycetidae</taxon>
        <taxon>Boletales</taxon>
        <taxon>Boletales incertae sedis</taxon>
        <taxon>Leucogyrophana</taxon>
    </lineage>
</organism>
<proteinExistence type="predicted"/>
<keyword evidence="2" id="KW-1185">Reference proteome</keyword>
<evidence type="ECO:0000313" key="1">
    <source>
        <dbReference type="EMBL" id="KAH7930665.1"/>
    </source>
</evidence>
<comment type="caution">
    <text evidence="1">The sequence shown here is derived from an EMBL/GenBank/DDBJ whole genome shotgun (WGS) entry which is preliminary data.</text>
</comment>
<accession>A0ACB8BZM1</accession>